<evidence type="ECO:0000313" key="2">
    <source>
        <dbReference type="Proteomes" id="UP000828350"/>
    </source>
</evidence>
<dbReference type="Pfam" id="PF13589">
    <property type="entry name" value="HATPase_c_3"/>
    <property type="match status" value="1"/>
</dbReference>
<organism evidence="1 2">
    <name type="scientific">Shigella virus Moo19</name>
    <dbReference type="NCBI Taxonomy" id="2886042"/>
    <lineage>
        <taxon>Viruses</taxon>
        <taxon>Duplodnaviria</taxon>
        <taxon>Heunggongvirae</taxon>
        <taxon>Uroviricota</taxon>
        <taxon>Caudoviricetes</taxon>
        <taxon>Schitoviridae</taxon>
        <taxon>Enquatrovirinae</taxon>
        <taxon>Moovirus</taxon>
        <taxon>Moovirus moo</taxon>
    </lineage>
</organism>
<dbReference type="Gene3D" id="3.30.565.10">
    <property type="entry name" value="Histidine kinase-like ATPase, C-terminal domain"/>
    <property type="match status" value="1"/>
</dbReference>
<name>A0AAE8YHD9_9CAUD</name>
<dbReference type="SUPFAM" id="SSF55874">
    <property type="entry name" value="ATPase domain of HSP90 chaperone/DNA topoisomerase II/histidine kinase"/>
    <property type="match status" value="1"/>
</dbReference>
<dbReference type="EMBL" id="MZ358387">
    <property type="protein sequence ID" value="UEN68844.1"/>
    <property type="molecule type" value="Genomic_DNA"/>
</dbReference>
<gene>
    <name evidence="1" type="ORF">Moo19_gp48</name>
</gene>
<evidence type="ECO:0008006" key="3">
    <source>
        <dbReference type="Google" id="ProtNLM"/>
    </source>
</evidence>
<protein>
    <recommendedName>
        <fullName evidence="3">RIIA-like protein</fullName>
    </recommendedName>
</protein>
<sequence>MQVADNQELTTSATLGGKQAISFGISDDPAFFHVLSSSLYNNPNLAVVRETICNQWDAHIEAGKTHLPVLIVIDKDNFITFRDYGKGIPSDKIGAVYATYGASTKKANSSVTGGFGLGCKSPFAYTDSFQVTSWNQGKMSIYNVTKSSVETDGKPGVIPIITDVASDDTGLEVKFQLRPEDVNEFIRYIESIVYNGEIKAILRSPKMVLNPDGNRTIELQDRSLPVLGMSFEPGSYDINGTWHRSYMGSSAVYVRYGNVMYPAVESPATEEALGVIHNFMNIIGANRIVVQAAPSTLAIAPSRETLSNQKMTDDGIVDICVDLVDRLEKEIKAGIPIALKEIEEGIAKSNHFSMYDWENFFDYVSNTRVRGYMKSSLWRKASRHYRKHWKKLSNKRFFEQEEFKGIHFSRSRAMTALKQSRSSQRQDYFLSFLQRYVVLPKLYEWKLCKLKWSGHVVGRYHNCMLVKHGLRTYMRTYSDLAVLQTLVTKNVIITRRMSDCHESFYYHPDYHGSAWEAKCGGNSGVYTTKTAHVIHIGAKKGEAEEVAAKYTALGYQIIDLTKQNDWDKPAEMRRIATASANAKRAKNKADLLAAGMKGSEPNRLISINCVLNKRSGIDRDTKKIYEFDYIDPDFAAPEKWKQYGHVDVENPLYYVELKEIRSGRPEQNPDIGSMHQWTDLTDEVKAVTVVCRNKIEVNKAIKRGAVHLDDKRYKEVLDIVKSKEFKKYVTYERIGILEYLNMEDGQYQELLKLLGIKAKVFDNLVLRPEFEWAYKFLNYMDSSKKRKLVSLGCMEKEEDIDQYLPLTHLKTFKNLQSLLDIKGIFQVREVSGPAMYYSSVQDLINWLTEHPEDIPGYKILIRNCLTKRKGIYTR</sequence>
<dbReference type="InterPro" id="IPR036890">
    <property type="entry name" value="HATPase_C_sf"/>
</dbReference>
<accession>A0AAE8YHD9</accession>
<reference evidence="1" key="1">
    <citation type="submission" date="2021-06" db="EMBL/GenBank/DDBJ databases">
        <authorList>
            <person name="Tinney K.R."/>
            <person name="Subramanian S."/>
            <person name="Parent K.N."/>
        </authorList>
    </citation>
    <scope>NUCLEOTIDE SEQUENCE</scope>
</reference>
<dbReference type="Proteomes" id="UP000828350">
    <property type="component" value="Segment"/>
</dbReference>
<keyword evidence="2" id="KW-1185">Reference proteome</keyword>
<evidence type="ECO:0000313" key="1">
    <source>
        <dbReference type="EMBL" id="UEN68844.1"/>
    </source>
</evidence>
<proteinExistence type="predicted"/>